<keyword evidence="9" id="KW-1185">Reference proteome</keyword>
<evidence type="ECO:0000256" key="2">
    <source>
        <dbReference type="ARBA" id="ARBA00022475"/>
    </source>
</evidence>
<evidence type="ECO:0000256" key="5">
    <source>
        <dbReference type="ARBA" id="ARBA00023136"/>
    </source>
</evidence>
<keyword evidence="2" id="KW-1003">Cell membrane</keyword>
<evidence type="ECO:0000313" key="9">
    <source>
        <dbReference type="Proteomes" id="UP001652564"/>
    </source>
</evidence>
<feature type="transmembrane region" description="Helical" evidence="6">
    <location>
        <begin position="12"/>
        <end position="30"/>
    </location>
</feature>
<sequence length="197" mass="20260">MTEWLLALVPEYGVWLLFAITFVSCLALPVPSSLAMLTAGGFSAAGDMGLPTVMLAALTGAVVGDQTGFALGRIGGPAFLDRVGRGPKRRAALDRARALLARRGGIAVFLTRWLFSPVGPWANFASGAGGLDWARFTLAGVLGEAVWVVLYTGTGHVFAGNLVAASDILGSALGLLGALAAALGLGLWLRAMARQHG</sequence>
<dbReference type="RefSeq" id="WP_263740329.1">
    <property type="nucleotide sequence ID" value="NZ_JAOWKZ010000003.1"/>
</dbReference>
<evidence type="ECO:0000256" key="6">
    <source>
        <dbReference type="SAM" id="Phobius"/>
    </source>
</evidence>
<name>A0ABT2ZPT0_9RHOB</name>
<keyword evidence="3 6" id="KW-0812">Transmembrane</keyword>
<comment type="caution">
    <text evidence="8">The sequence shown here is derived from an EMBL/GenBank/DDBJ whole genome shotgun (WGS) entry which is preliminary data.</text>
</comment>
<dbReference type="Pfam" id="PF09335">
    <property type="entry name" value="VTT_dom"/>
    <property type="match status" value="1"/>
</dbReference>
<dbReference type="PANTHER" id="PTHR42709">
    <property type="entry name" value="ALKALINE PHOSPHATASE LIKE PROTEIN"/>
    <property type="match status" value="1"/>
</dbReference>
<evidence type="ECO:0000256" key="3">
    <source>
        <dbReference type="ARBA" id="ARBA00022692"/>
    </source>
</evidence>
<dbReference type="PANTHER" id="PTHR42709:SF6">
    <property type="entry name" value="UNDECAPRENYL PHOSPHATE TRANSPORTER A"/>
    <property type="match status" value="1"/>
</dbReference>
<evidence type="ECO:0000313" key="8">
    <source>
        <dbReference type="EMBL" id="MCV2873117.1"/>
    </source>
</evidence>
<feature type="transmembrane region" description="Helical" evidence="6">
    <location>
        <begin position="168"/>
        <end position="189"/>
    </location>
</feature>
<reference evidence="8 9" key="1">
    <citation type="submission" date="2022-10" db="EMBL/GenBank/DDBJ databases">
        <title>Defluviimonas sp. nov., isolated from ocean surface sediments.</title>
        <authorList>
            <person name="He W."/>
            <person name="Wang L."/>
            <person name="Zhang D.-F."/>
        </authorList>
    </citation>
    <scope>NUCLEOTIDE SEQUENCE [LARGE SCALE GENOMIC DNA]</scope>
    <source>
        <strain evidence="8 9">WL0050</strain>
    </source>
</reference>
<comment type="subcellular location">
    <subcellularLocation>
        <location evidence="1">Cell membrane</location>
        <topology evidence="1">Multi-pass membrane protein</topology>
    </subcellularLocation>
</comment>
<dbReference type="EMBL" id="JAOWKZ010000003">
    <property type="protein sequence ID" value="MCV2873117.1"/>
    <property type="molecule type" value="Genomic_DNA"/>
</dbReference>
<accession>A0ABT2ZPT0</accession>
<evidence type="ECO:0000256" key="1">
    <source>
        <dbReference type="ARBA" id="ARBA00004651"/>
    </source>
</evidence>
<dbReference type="Proteomes" id="UP001652564">
    <property type="component" value="Unassembled WGS sequence"/>
</dbReference>
<dbReference type="InterPro" id="IPR051311">
    <property type="entry name" value="DedA_domain"/>
</dbReference>
<feature type="domain" description="VTT" evidence="7">
    <location>
        <begin position="30"/>
        <end position="156"/>
    </location>
</feature>
<dbReference type="InterPro" id="IPR032816">
    <property type="entry name" value="VTT_dom"/>
</dbReference>
<gene>
    <name evidence="8" type="ORF">OEZ71_12510</name>
</gene>
<protein>
    <submittedName>
        <fullName evidence="8">VTT domain-containing protein</fullName>
    </submittedName>
</protein>
<keyword evidence="4 6" id="KW-1133">Transmembrane helix</keyword>
<evidence type="ECO:0000259" key="7">
    <source>
        <dbReference type="Pfam" id="PF09335"/>
    </source>
</evidence>
<organism evidence="8 9">
    <name type="scientific">Albidovulum litorale</name>
    <dbReference type="NCBI Taxonomy" id="2984134"/>
    <lineage>
        <taxon>Bacteria</taxon>
        <taxon>Pseudomonadati</taxon>
        <taxon>Pseudomonadota</taxon>
        <taxon>Alphaproteobacteria</taxon>
        <taxon>Rhodobacterales</taxon>
        <taxon>Paracoccaceae</taxon>
        <taxon>Albidovulum</taxon>
    </lineage>
</organism>
<keyword evidence="5 6" id="KW-0472">Membrane</keyword>
<evidence type="ECO:0000256" key="4">
    <source>
        <dbReference type="ARBA" id="ARBA00022989"/>
    </source>
</evidence>
<proteinExistence type="predicted"/>